<organism evidence="2 3">
    <name type="scientific">Cyanobacterium aponinum 0216</name>
    <dbReference type="NCBI Taxonomy" id="2676140"/>
    <lineage>
        <taxon>Bacteria</taxon>
        <taxon>Bacillati</taxon>
        <taxon>Cyanobacteriota</taxon>
        <taxon>Cyanophyceae</taxon>
        <taxon>Oscillatoriophycideae</taxon>
        <taxon>Chroococcales</taxon>
        <taxon>Geminocystaceae</taxon>
        <taxon>Cyanobacterium</taxon>
    </lineage>
</organism>
<dbReference type="Pfam" id="PF06051">
    <property type="entry name" value="DUF928"/>
    <property type="match status" value="1"/>
</dbReference>
<reference evidence="2 3" key="1">
    <citation type="submission" date="2019-11" db="EMBL/GenBank/DDBJ databases">
        <title>Isolation of a new High Light Tolerant Cyanobacteria.</title>
        <authorList>
            <person name="Dobson Z."/>
            <person name="Vaughn N."/>
            <person name="Vaughn M."/>
            <person name="Fromme P."/>
            <person name="Mazor Y."/>
        </authorList>
    </citation>
    <scope>NUCLEOTIDE SEQUENCE [LARGE SCALE GENOMIC DNA]</scope>
    <source>
        <strain evidence="2 3">0216</strain>
    </source>
</reference>
<gene>
    <name evidence="2" type="ORF">GGC33_05695</name>
</gene>
<feature type="chain" id="PRO_5032673345" evidence="1">
    <location>
        <begin position="25"/>
        <end position="255"/>
    </location>
</feature>
<evidence type="ECO:0000313" key="3">
    <source>
        <dbReference type="Proteomes" id="UP000437131"/>
    </source>
</evidence>
<evidence type="ECO:0000256" key="1">
    <source>
        <dbReference type="SAM" id="SignalP"/>
    </source>
</evidence>
<accession>A0A844GS87</accession>
<keyword evidence="1" id="KW-0732">Signal</keyword>
<dbReference type="Proteomes" id="UP000437131">
    <property type="component" value="Unassembled WGS sequence"/>
</dbReference>
<protein>
    <submittedName>
        <fullName evidence="2">DUF928 domain-containing protein</fullName>
    </submittedName>
</protein>
<dbReference type="AlphaFoldDB" id="A0A844GS87"/>
<sequence length="255" mass="28434">MLKAIASIVSITSIILLNPTNISAQTQDFNGNSYQKNTNNSLIAQTMPRLRFKLPDRGVPGARIGGATRSGDKSTVVTAIIPPEKLALTIDDSPTIFVYLPKNDAFEANIKVVEENGKEIYTKNFTPPNEAGVLRVKLPANINLEEKKLYKWEIQLISEDDNPLTAFKLRTVGWLEKVSLPEEMQQEITTDKEWDSLNTLAEAGIWYDTLEGLALLRAENPQDNQIKKEWVELLNSVGLDSIAEIAIFPEVVQIN</sequence>
<dbReference type="RefSeq" id="WP_099436336.1">
    <property type="nucleotide sequence ID" value="NZ_WMIA01000005.1"/>
</dbReference>
<feature type="signal peptide" evidence="1">
    <location>
        <begin position="1"/>
        <end position="24"/>
    </location>
</feature>
<proteinExistence type="predicted"/>
<dbReference type="EMBL" id="WMIA01000005">
    <property type="protein sequence ID" value="MTF38413.1"/>
    <property type="molecule type" value="Genomic_DNA"/>
</dbReference>
<dbReference type="InterPro" id="IPR010328">
    <property type="entry name" value="DUF928"/>
</dbReference>
<comment type="caution">
    <text evidence="2">The sequence shown here is derived from an EMBL/GenBank/DDBJ whole genome shotgun (WGS) entry which is preliminary data.</text>
</comment>
<evidence type="ECO:0000313" key="2">
    <source>
        <dbReference type="EMBL" id="MTF38413.1"/>
    </source>
</evidence>
<name>A0A844GS87_9CHRO</name>